<proteinExistence type="predicted"/>
<name>F2BG08_9NEIS</name>
<gene>
    <name evidence="2" type="ORF">HMPREF9123_2665</name>
</gene>
<keyword evidence="1" id="KW-1133">Transmembrane helix</keyword>
<keyword evidence="1" id="KW-0472">Membrane</keyword>
<evidence type="ECO:0000313" key="3">
    <source>
        <dbReference type="Proteomes" id="UP000004105"/>
    </source>
</evidence>
<dbReference type="OrthoDB" id="5405464at2"/>
<organism evidence="2 3">
    <name type="scientific">Neisseria bacilliformis ATCC BAA-1200</name>
    <dbReference type="NCBI Taxonomy" id="888742"/>
    <lineage>
        <taxon>Bacteria</taxon>
        <taxon>Pseudomonadati</taxon>
        <taxon>Pseudomonadota</taxon>
        <taxon>Betaproteobacteria</taxon>
        <taxon>Neisseriales</taxon>
        <taxon>Neisseriaceae</taxon>
        <taxon>Neisseria</taxon>
    </lineage>
</organism>
<dbReference type="HOGENOM" id="CLU_129294_0_0_4"/>
<sequence length="138" mass="15547">MDRRYRGRDDDVIDVEPVNPQARQPDWREERRRNYVYLVYGLYAASIFTVGMAAVAGVVVAALKQGEMAGTLYESHLRYLIRTFWGALIGLAVGGVLSVILIGIPIVWLTGVWYVFRVAYGIVRLLDGRPVTAEGWLM</sequence>
<reference evidence="2 3" key="1">
    <citation type="submission" date="2011-02" db="EMBL/GenBank/DDBJ databases">
        <authorList>
            <person name="Muzny D."/>
            <person name="Qin X."/>
            <person name="Deng J."/>
            <person name="Jiang H."/>
            <person name="Liu Y."/>
            <person name="Qu J."/>
            <person name="Song X.-Z."/>
            <person name="Zhang L."/>
            <person name="Thornton R."/>
            <person name="Coyle M."/>
            <person name="Francisco L."/>
            <person name="Jackson L."/>
            <person name="Javaid M."/>
            <person name="Korchina V."/>
            <person name="Kovar C."/>
            <person name="Mata R."/>
            <person name="Mathew T."/>
            <person name="Ngo R."/>
            <person name="Nguyen L."/>
            <person name="Nguyen N."/>
            <person name="Okwuonu G."/>
            <person name="Ongeri F."/>
            <person name="Pham C."/>
            <person name="Simmons D."/>
            <person name="Wilczek-Boney K."/>
            <person name="Hale W."/>
            <person name="Jakkamsetti A."/>
            <person name="Pham P."/>
            <person name="Ruth R."/>
            <person name="San Lucas F."/>
            <person name="Warren J."/>
            <person name="Zhang J."/>
            <person name="Zhao Z."/>
            <person name="Zhou C."/>
            <person name="Zhu D."/>
            <person name="Lee S."/>
            <person name="Bess C."/>
            <person name="Blankenburg K."/>
            <person name="Forbes L."/>
            <person name="Fu Q."/>
            <person name="Gubbala S."/>
            <person name="Hirani K."/>
            <person name="Jayaseelan J.C."/>
            <person name="Lara F."/>
            <person name="Munidasa M."/>
            <person name="Palculict T."/>
            <person name="Patil S."/>
            <person name="Pu L.-L."/>
            <person name="Saada N."/>
            <person name="Tang L."/>
            <person name="Weissenberger G."/>
            <person name="Zhu Y."/>
            <person name="Hemphill L."/>
            <person name="Shang Y."/>
            <person name="Youmans B."/>
            <person name="Ayvaz T."/>
            <person name="Ross M."/>
            <person name="Santibanez J."/>
            <person name="Aqrawi P."/>
            <person name="Gross S."/>
            <person name="Joshi V."/>
            <person name="Fowler G."/>
            <person name="Nazareth L."/>
            <person name="Reid J."/>
            <person name="Worley K."/>
            <person name="Petrosino J."/>
            <person name="Highlander S."/>
            <person name="Gibbs R."/>
        </authorList>
    </citation>
    <scope>NUCLEOTIDE SEQUENCE [LARGE SCALE GENOMIC DNA]</scope>
    <source>
        <strain evidence="2 3">ATCC BAA-1200</strain>
    </source>
</reference>
<keyword evidence="3" id="KW-1185">Reference proteome</keyword>
<feature type="transmembrane region" description="Helical" evidence="1">
    <location>
        <begin position="83"/>
        <end position="116"/>
    </location>
</feature>
<comment type="caution">
    <text evidence="2">The sequence shown here is derived from an EMBL/GenBank/DDBJ whole genome shotgun (WGS) entry which is preliminary data.</text>
</comment>
<dbReference type="STRING" id="267212.GCA_001063965_00964"/>
<dbReference type="Proteomes" id="UP000004105">
    <property type="component" value="Unassembled WGS sequence"/>
</dbReference>
<accession>F2BG08</accession>
<evidence type="ECO:0000256" key="1">
    <source>
        <dbReference type="SAM" id="Phobius"/>
    </source>
</evidence>
<dbReference type="EMBL" id="AFAY01000053">
    <property type="protein sequence ID" value="EGF07129.1"/>
    <property type="molecule type" value="Genomic_DNA"/>
</dbReference>
<feature type="transmembrane region" description="Helical" evidence="1">
    <location>
        <begin position="37"/>
        <end position="63"/>
    </location>
</feature>
<evidence type="ECO:0000313" key="2">
    <source>
        <dbReference type="EMBL" id="EGF07129.1"/>
    </source>
</evidence>
<dbReference type="AlphaFoldDB" id="F2BG08"/>
<protein>
    <submittedName>
        <fullName evidence="2">Membrane protein</fullName>
    </submittedName>
</protein>
<keyword evidence="1" id="KW-0812">Transmembrane</keyword>